<gene>
    <name evidence="2" type="ORF">D9V37_13975</name>
</gene>
<organism evidence="2 3">
    <name type="scientific">Nocardioides mangrovicus</name>
    <dbReference type="NCBI Taxonomy" id="2478913"/>
    <lineage>
        <taxon>Bacteria</taxon>
        <taxon>Bacillati</taxon>
        <taxon>Actinomycetota</taxon>
        <taxon>Actinomycetes</taxon>
        <taxon>Propionibacteriales</taxon>
        <taxon>Nocardioidaceae</taxon>
        <taxon>Nocardioides</taxon>
    </lineage>
</organism>
<keyword evidence="1" id="KW-0812">Transmembrane</keyword>
<evidence type="ECO:0000313" key="2">
    <source>
        <dbReference type="EMBL" id="RLV48486.1"/>
    </source>
</evidence>
<dbReference type="EMBL" id="RDBE01000009">
    <property type="protein sequence ID" value="RLV48486.1"/>
    <property type="molecule type" value="Genomic_DNA"/>
</dbReference>
<reference evidence="2 3" key="1">
    <citation type="submission" date="2018-10" db="EMBL/GenBank/DDBJ databases">
        <title>Marmoricola sp. 4Q3S-7 whole genome shotgun sequence.</title>
        <authorList>
            <person name="Li F."/>
        </authorList>
    </citation>
    <scope>NUCLEOTIDE SEQUENCE [LARGE SCALE GENOMIC DNA]</scope>
    <source>
        <strain evidence="2 3">4Q3S-7</strain>
    </source>
</reference>
<name>A0A3L8NZ53_9ACTN</name>
<accession>A0A3L8NZ53</accession>
<comment type="caution">
    <text evidence="2">The sequence shown here is derived from an EMBL/GenBank/DDBJ whole genome shotgun (WGS) entry which is preliminary data.</text>
</comment>
<keyword evidence="3" id="KW-1185">Reference proteome</keyword>
<dbReference type="AlphaFoldDB" id="A0A3L8NZ53"/>
<keyword evidence="1" id="KW-0472">Membrane</keyword>
<evidence type="ECO:0000256" key="1">
    <source>
        <dbReference type="SAM" id="Phobius"/>
    </source>
</evidence>
<evidence type="ECO:0000313" key="3">
    <source>
        <dbReference type="Proteomes" id="UP000281708"/>
    </source>
</evidence>
<sequence>MLATAGTSDVPSVMVFSGIAVVVVVVVVGLALRVDRRRPRASIDEAAVREGRRTALNRAESVMPRHNQAPPGMGGL</sequence>
<proteinExistence type="predicted"/>
<keyword evidence="1" id="KW-1133">Transmembrane helix</keyword>
<feature type="transmembrane region" description="Helical" evidence="1">
    <location>
        <begin position="12"/>
        <end position="32"/>
    </location>
</feature>
<protein>
    <submittedName>
        <fullName evidence="2">Uncharacterized protein</fullName>
    </submittedName>
</protein>
<dbReference type="Proteomes" id="UP000281708">
    <property type="component" value="Unassembled WGS sequence"/>
</dbReference>